<accession>A0A1M7Y1Z2</accession>
<gene>
    <name evidence="2" type="ORF">SAMN02745217_01085</name>
</gene>
<evidence type="ECO:0000313" key="2">
    <source>
        <dbReference type="EMBL" id="SHO45850.1"/>
    </source>
</evidence>
<proteinExistence type="predicted"/>
<dbReference type="AlphaFoldDB" id="A0A1M7Y1Z2"/>
<dbReference type="EMBL" id="FRFD01000003">
    <property type="protein sequence ID" value="SHO45850.1"/>
    <property type="molecule type" value="Genomic_DNA"/>
</dbReference>
<dbReference type="Pfam" id="PF13173">
    <property type="entry name" value="AAA_14"/>
    <property type="match status" value="1"/>
</dbReference>
<dbReference type="RefSeq" id="WP_073587708.1">
    <property type="nucleotide sequence ID" value="NZ_FRFD01000003.1"/>
</dbReference>
<dbReference type="PANTHER" id="PTHR33295:SF7">
    <property type="entry name" value="ATPASE"/>
    <property type="match status" value="1"/>
</dbReference>
<organism evidence="2 3">
    <name type="scientific">Anaerocolumna xylanovorans DSM 12503</name>
    <dbReference type="NCBI Taxonomy" id="1121345"/>
    <lineage>
        <taxon>Bacteria</taxon>
        <taxon>Bacillati</taxon>
        <taxon>Bacillota</taxon>
        <taxon>Clostridia</taxon>
        <taxon>Lachnospirales</taxon>
        <taxon>Lachnospiraceae</taxon>
        <taxon>Anaerocolumna</taxon>
    </lineage>
</organism>
<dbReference type="InterPro" id="IPR041682">
    <property type="entry name" value="AAA_14"/>
</dbReference>
<dbReference type="OrthoDB" id="9801806at2"/>
<reference evidence="2 3" key="1">
    <citation type="submission" date="2016-12" db="EMBL/GenBank/DDBJ databases">
        <authorList>
            <person name="Song W.-J."/>
            <person name="Kurnit D.M."/>
        </authorList>
    </citation>
    <scope>NUCLEOTIDE SEQUENCE [LARGE SCALE GENOMIC DNA]</scope>
    <source>
        <strain evidence="2 3">DSM 12503</strain>
    </source>
</reference>
<evidence type="ECO:0000259" key="1">
    <source>
        <dbReference type="Pfam" id="PF13173"/>
    </source>
</evidence>
<name>A0A1M7Y1Z2_9FIRM</name>
<keyword evidence="3" id="KW-1185">Reference proteome</keyword>
<dbReference type="Gene3D" id="3.40.50.300">
    <property type="entry name" value="P-loop containing nucleotide triphosphate hydrolases"/>
    <property type="match status" value="1"/>
</dbReference>
<dbReference type="SUPFAM" id="SSF52540">
    <property type="entry name" value="P-loop containing nucleoside triphosphate hydrolases"/>
    <property type="match status" value="1"/>
</dbReference>
<feature type="domain" description="AAA" evidence="1">
    <location>
        <begin position="18"/>
        <end position="158"/>
    </location>
</feature>
<dbReference type="STRING" id="1121345.SAMN02745217_01085"/>
<evidence type="ECO:0000313" key="3">
    <source>
        <dbReference type="Proteomes" id="UP000184612"/>
    </source>
</evidence>
<sequence>MKRKLIAQLENWKDSSHKRTLILSGAKGTGKTYLALAFANTYYDSYTYLNLENNPVNLESILQAGKDDLAAFFTCILTKNRKELPLCEAELSESHLFLLDEITYPGNFEIFIEYLKKQFPAADILAISSTERDVLKKAFIQWDYQYLTLRPLDFEEFLMATGNEWYIEVIKEQYRNGIIIPDIVHKELLELLEDYLYVGGLPIAVNEYVTTGGKENITEIHRNILSSYLFEAGIQKGDGCGLKVKQILYSLPKQLSKRNKKFQYALIRKGATETLYMEGHSHLKNTCFGIYNTKITEEELENFMEGPGTLSKNAGMKMYLFDIGLYHSLSRIAGTDKGEEFRSGLLESYTAQALYAAGIDFGYWESSSMLHSLFLLKDREISRAHVISSASTGKVLPLEVKEAGANRSKSLSSFHEKHPAISHAIKVSSDNKAVNGLDNRKINFPLYCIFCFGL</sequence>
<dbReference type="InterPro" id="IPR027417">
    <property type="entry name" value="P-loop_NTPase"/>
</dbReference>
<protein>
    <recommendedName>
        <fullName evidence="1">AAA domain-containing protein</fullName>
    </recommendedName>
</protein>
<dbReference type="PANTHER" id="PTHR33295">
    <property type="entry name" value="ATPASE"/>
    <property type="match status" value="1"/>
</dbReference>
<dbReference type="Proteomes" id="UP000184612">
    <property type="component" value="Unassembled WGS sequence"/>
</dbReference>